<keyword evidence="5" id="KW-1185">Reference proteome</keyword>
<dbReference type="EMBL" id="JANBPK010001357">
    <property type="protein sequence ID" value="KAJ2923343.1"/>
    <property type="molecule type" value="Genomic_DNA"/>
</dbReference>
<dbReference type="InterPro" id="IPR056884">
    <property type="entry name" value="NPHP3-like_N"/>
</dbReference>
<dbReference type="Proteomes" id="UP001140091">
    <property type="component" value="Unassembled WGS sequence"/>
</dbReference>
<proteinExistence type="predicted"/>
<dbReference type="PANTHER" id="PTHR10039">
    <property type="entry name" value="AMELOGENIN"/>
    <property type="match status" value="1"/>
</dbReference>
<dbReference type="OrthoDB" id="206617at2759"/>
<reference evidence="4" key="1">
    <citation type="submission" date="2022-06" db="EMBL/GenBank/DDBJ databases">
        <title>Genome Sequence of Candolleomyces eurysporus.</title>
        <authorList>
            <person name="Buettner E."/>
        </authorList>
    </citation>
    <scope>NUCLEOTIDE SEQUENCE</scope>
    <source>
        <strain evidence="4">VTCC 930004</strain>
    </source>
</reference>
<evidence type="ECO:0000259" key="3">
    <source>
        <dbReference type="Pfam" id="PF24883"/>
    </source>
</evidence>
<name>A0A9W8J323_9AGAR</name>
<feature type="non-terminal residue" evidence="4">
    <location>
        <position position="365"/>
    </location>
</feature>
<gene>
    <name evidence="4" type="ORF">H1R20_g13752</name>
</gene>
<evidence type="ECO:0000313" key="5">
    <source>
        <dbReference type="Proteomes" id="UP001140091"/>
    </source>
</evidence>
<organism evidence="4 5">
    <name type="scientific">Candolleomyces eurysporus</name>
    <dbReference type="NCBI Taxonomy" id="2828524"/>
    <lineage>
        <taxon>Eukaryota</taxon>
        <taxon>Fungi</taxon>
        <taxon>Dikarya</taxon>
        <taxon>Basidiomycota</taxon>
        <taxon>Agaricomycotina</taxon>
        <taxon>Agaricomycetes</taxon>
        <taxon>Agaricomycetidae</taxon>
        <taxon>Agaricales</taxon>
        <taxon>Agaricineae</taxon>
        <taxon>Psathyrellaceae</taxon>
        <taxon>Candolleomyces</taxon>
    </lineage>
</organism>
<protein>
    <recommendedName>
        <fullName evidence="3">Nephrocystin 3-like N-terminal domain-containing protein</fullName>
    </recommendedName>
</protein>
<sequence length="365" mass="41507">MIRFATTLAFQLAAAIPEAAPFIRKAVQEEPGLLAASSVVSQLRRLVYEPFKAAARRGRLLWTALLKGPFLIVIDGLDQCEDRRDVQAFIDDMLDFFKKNPLVPLRFFITGRVEQHIQGHLANKQVRLEDLVSHCSRDDIDTFMQDCFEKERRRYPIFNAYIQTHEDWPTEEDKDQLVDLIGGSFVLASALFKYIFDRTDNQSTPIDRLPHVFNMNLSLDTFYGRTLGRSQHLPRFHDIISTITLIFGSLSIVGIAELLGIEPFEVVQVLVGLQGIIQIPGTDELPVTMCHKSLRDFLTTESRSGILFSPPSYHLYLAYRCSILLGERSRTAATSYSVAHFQEHLEQFTCLPPNPRKIAKSPPLL</sequence>
<evidence type="ECO:0000313" key="4">
    <source>
        <dbReference type="EMBL" id="KAJ2923343.1"/>
    </source>
</evidence>
<dbReference type="AlphaFoldDB" id="A0A9W8J323"/>
<dbReference type="Pfam" id="PF24883">
    <property type="entry name" value="NPHP3_N"/>
    <property type="match status" value="1"/>
</dbReference>
<comment type="caution">
    <text evidence="4">The sequence shown here is derived from an EMBL/GenBank/DDBJ whole genome shotgun (WGS) entry which is preliminary data.</text>
</comment>
<accession>A0A9W8J323</accession>
<feature type="domain" description="Nephrocystin 3-like N-terminal" evidence="3">
    <location>
        <begin position="5"/>
        <end position="112"/>
    </location>
</feature>
<feature type="signal peptide" evidence="2">
    <location>
        <begin position="1"/>
        <end position="15"/>
    </location>
</feature>
<evidence type="ECO:0000256" key="2">
    <source>
        <dbReference type="SAM" id="SignalP"/>
    </source>
</evidence>
<keyword evidence="2" id="KW-0732">Signal</keyword>
<feature type="chain" id="PRO_5040914636" description="Nephrocystin 3-like N-terminal domain-containing protein" evidence="2">
    <location>
        <begin position="16"/>
        <end position="365"/>
    </location>
</feature>
<keyword evidence="1" id="KW-0677">Repeat</keyword>
<evidence type="ECO:0000256" key="1">
    <source>
        <dbReference type="ARBA" id="ARBA00022737"/>
    </source>
</evidence>